<dbReference type="RefSeq" id="WP_316791697.1">
    <property type="nucleotide sequence ID" value="NZ_CP053540.1"/>
</dbReference>
<dbReference type="KEGG" id="tog:HNI00_06395"/>
<evidence type="ECO:0000313" key="2">
    <source>
        <dbReference type="EMBL" id="WOB42818.1"/>
    </source>
</evidence>
<feature type="chain" id="PRO_5041634689" evidence="1">
    <location>
        <begin position="26"/>
        <end position="169"/>
    </location>
</feature>
<reference evidence="2" key="1">
    <citation type="submission" date="2020-05" db="EMBL/GenBank/DDBJ databases">
        <authorList>
            <person name="Zhu T."/>
            <person name="Keshari N."/>
            <person name="Lu X."/>
        </authorList>
    </citation>
    <scope>NUCLEOTIDE SEQUENCE</scope>
    <source>
        <strain evidence="2">NK1-22</strain>
    </source>
</reference>
<protein>
    <submittedName>
        <fullName evidence="2">Uncharacterized protein</fullName>
    </submittedName>
</protein>
<dbReference type="PROSITE" id="PS51257">
    <property type="entry name" value="PROKAR_LIPOPROTEIN"/>
    <property type="match status" value="1"/>
</dbReference>
<feature type="signal peptide" evidence="1">
    <location>
        <begin position="1"/>
        <end position="25"/>
    </location>
</feature>
<evidence type="ECO:0000256" key="1">
    <source>
        <dbReference type="SAM" id="SignalP"/>
    </source>
</evidence>
<gene>
    <name evidence="2" type="ORF">HNI00_06395</name>
</gene>
<name>A0AA96Y811_9CYAN</name>
<dbReference type="AlphaFoldDB" id="A0AA96Y811"/>
<organism evidence="2">
    <name type="scientific">Thermoleptolyngbya oregonensis NK1-22</name>
    <dbReference type="NCBI Taxonomy" id="2547457"/>
    <lineage>
        <taxon>Bacteria</taxon>
        <taxon>Bacillati</taxon>
        <taxon>Cyanobacteriota</taxon>
        <taxon>Cyanophyceae</taxon>
        <taxon>Oculatellales</taxon>
        <taxon>Oculatellaceae</taxon>
        <taxon>Thermoleptolyngbya</taxon>
    </lineage>
</organism>
<sequence>MRRIPLGGIASAALLVGLASCSGGADPTNTARVPEVAAAEDQPAASSDSSLTTAAASGQDLTVLFSRVWRMTQAPSEPAPGSIYVFLANGTFLQTSCVETYALSGWTIDKDAPNVLRVSENGQVALTAEILELTNTTLRLRQTLVRSGDTQEVTLSALEDEFICPDLPR</sequence>
<accession>A0AA96Y811</accession>
<dbReference type="EMBL" id="CP053540">
    <property type="protein sequence ID" value="WOB42818.1"/>
    <property type="molecule type" value="Genomic_DNA"/>
</dbReference>
<proteinExistence type="predicted"/>
<keyword evidence="1" id="KW-0732">Signal</keyword>